<evidence type="ECO:0000313" key="2">
    <source>
        <dbReference type="Proteomes" id="UP000287300"/>
    </source>
</evidence>
<dbReference type="InterPro" id="IPR027417">
    <property type="entry name" value="P-loop_NTPase"/>
</dbReference>
<dbReference type="Proteomes" id="UP000287300">
    <property type="component" value="Unassembled WGS sequence"/>
</dbReference>
<dbReference type="EMBL" id="BDES01000076">
    <property type="protein sequence ID" value="GCD54085.1"/>
    <property type="molecule type" value="Genomic_DNA"/>
</dbReference>
<organism evidence="1 2">
    <name type="scientific">Acetobacter pasteurianus NBRC 3188</name>
    <dbReference type="NCBI Taxonomy" id="1226663"/>
    <lineage>
        <taxon>Bacteria</taxon>
        <taxon>Pseudomonadati</taxon>
        <taxon>Pseudomonadota</taxon>
        <taxon>Alphaproteobacteria</taxon>
        <taxon>Acetobacterales</taxon>
        <taxon>Acetobacteraceae</taxon>
        <taxon>Acetobacter</taxon>
    </lineage>
</organism>
<evidence type="ECO:0000313" key="1">
    <source>
        <dbReference type="EMBL" id="GCD54085.1"/>
    </source>
</evidence>
<accession>A0A401WXS3</accession>
<dbReference type="RefSeq" id="WP_124296421.1">
    <property type="nucleotide sequence ID" value="NZ_BDES01000076.1"/>
</dbReference>
<sequence>MSLSEIKRAARSASQRSDLTYTQALDLECQKRGYRTFAAFKGSKINNALSHVDERYKTPSSEAYDANEFDDVKYYLNNLLSNRGLIIISGAAGTGRTNFVNLSIQKYLKTNKTVHGIYISRFKEWKNSPCSGKLKHINPSLIQSQELLRLCSLKENSLIICDVICDDLYLDNVQDALRCSLKLGKTVVGIIHAASPKDALYRLSLMLSRSELPNDDISATGPFLGAVQLNRISDPESGRTQISFVTYPRVSGREGLDVTACSHPTPYELKNHP</sequence>
<dbReference type="Gene3D" id="3.40.50.300">
    <property type="entry name" value="P-loop containing nucleotide triphosphate hydrolases"/>
    <property type="match status" value="1"/>
</dbReference>
<comment type="caution">
    <text evidence="1">The sequence shown here is derived from an EMBL/GenBank/DDBJ whole genome shotgun (WGS) entry which is preliminary data.</text>
</comment>
<name>A0A401WXS3_ACEPA</name>
<dbReference type="AlphaFoldDB" id="A0A401WXS3"/>
<reference evidence="1 2" key="1">
    <citation type="submission" date="2016-06" db="EMBL/GenBank/DDBJ databases">
        <title>Acetobacter pasteurianus NBRC 3188 whole genome sequencing project.</title>
        <authorList>
            <person name="Matsutani M."/>
            <person name="Shiwa Y."/>
            <person name="Okamoto-Kainuma A."/>
            <person name="Ishikawa M."/>
            <person name="Koizumi Y."/>
            <person name="Yoshikawa H."/>
            <person name="Yakushi T."/>
            <person name="Matsushita K."/>
        </authorList>
    </citation>
    <scope>NUCLEOTIDE SEQUENCE [LARGE SCALE GENOMIC DNA]</scope>
    <source>
        <strain evidence="1 2">NBRC 3188</strain>
    </source>
</reference>
<gene>
    <name evidence="1" type="ORF">NBRC3188_2782</name>
</gene>
<protein>
    <submittedName>
        <fullName evidence="1">Uncharacterized protein</fullName>
    </submittedName>
</protein>
<proteinExistence type="predicted"/>